<keyword evidence="2" id="KW-1185">Reference proteome</keyword>
<organism evidence="1 2">
    <name type="scientific">Pisolithus microcarpus 441</name>
    <dbReference type="NCBI Taxonomy" id="765257"/>
    <lineage>
        <taxon>Eukaryota</taxon>
        <taxon>Fungi</taxon>
        <taxon>Dikarya</taxon>
        <taxon>Basidiomycota</taxon>
        <taxon>Agaricomycotina</taxon>
        <taxon>Agaricomycetes</taxon>
        <taxon>Agaricomycetidae</taxon>
        <taxon>Boletales</taxon>
        <taxon>Sclerodermatineae</taxon>
        <taxon>Pisolithaceae</taxon>
        <taxon>Pisolithus</taxon>
    </lineage>
</organism>
<reference evidence="2" key="2">
    <citation type="submission" date="2015-01" db="EMBL/GenBank/DDBJ databases">
        <title>Evolutionary Origins and Diversification of the Mycorrhizal Mutualists.</title>
        <authorList>
            <consortium name="DOE Joint Genome Institute"/>
            <consortium name="Mycorrhizal Genomics Consortium"/>
            <person name="Kohler A."/>
            <person name="Kuo A."/>
            <person name="Nagy L.G."/>
            <person name="Floudas D."/>
            <person name="Copeland A."/>
            <person name="Barry K.W."/>
            <person name="Cichocki N."/>
            <person name="Veneault-Fourrey C."/>
            <person name="LaButti K."/>
            <person name="Lindquist E.A."/>
            <person name="Lipzen A."/>
            <person name="Lundell T."/>
            <person name="Morin E."/>
            <person name="Murat C."/>
            <person name="Riley R."/>
            <person name="Ohm R."/>
            <person name="Sun H."/>
            <person name="Tunlid A."/>
            <person name="Henrissat B."/>
            <person name="Grigoriev I.V."/>
            <person name="Hibbett D.S."/>
            <person name="Martin F."/>
        </authorList>
    </citation>
    <scope>NUCLEOTIDE SEQUENCE [LARGE SCALE GENOMIC DNA]</scope>
    <source>
        <strain evidence="2">441</strain>
    </source>
</reference>
<proteinExistence type="predicted"/>
<reference evidence="1 2" key="1">
    <citation type="submission" date="2014-04" db="EMBL/GenBank/DDBJ databases">
        <authorList>
            <consortium name="DOE Joint Genome Institute"/>
            <person name="Kuo A."/>
            <person name="Kohler A."/>
            <person name="Costa M.D."/>
            <person name="Nagy L.G."/>
            <person name="Floudas D."/>
            <person name="Copeland A."/>
            <person name="Barry K.W."/>
            <person name="Cichocki N."/>
            <person name="Veneault-Fourrey C."/>
            <person name="LaButti K."/>
            <person name="Lindquist E.A."/>
            <person name="Lipzen A."/>
            <person name="Lundell T."/>
            <person name="Morin E."/>
            <person name="Murat C."/>
            <person name="Sun H."/>
            <person name="Tunlid A."/>
            <person name="Henrissat B."/>
            <person name="Grigoriev I.V."/>
            <person name="Hibbett D.S."/>
            <person name="Martin F."/>
            <person name="Nordberg H.P."/>
            <person name="Cantor M.N."/>
            <person name="Hua S.X."/>
        </authorList>
    </citation>
    <scope>NUCLEOTIDE SEQUENCE [LARGE SCALE GENOMIC DNA]</scope>
    <source>
        <strain evidence="1 2">441</strain>
    </source>
</reference>
<protein>
    <submittedName>
        <fullName evidence="1">Uncharacterized protein</fullName>
    </submittedName>
</protein>
<gene>
    <name evidence="1" type="ORF">PISMIDRAFT_282677</name>
</gene>
<sequence>MPDLVTCRIPCPRLHSVPRSSAFFPAVSSPAPLPPFSDSSSLAILARTRRRVRLSTILRHHITVHPTPRIIRQQYSYSIASHRHHPIVRILHYTYHGISGFLRCSVSNIGFPGLGFSVCLVSPFLWYPLHSRVHPHA</sequence>
<accession>A0A0C9Z0Y4</accession>
<dbReference type="HOGENOM" id="CLU_1865911_0_0_1"/>
<evidence type="ECO:0000313" key="2">
    <source>
        <dbReference type="Proteomes" id="UP000054018"/>
    </source>
</evidence>
<name>A0A0C9Z0Y4_9AGAM</name>
<dbReference type="EMBL" id="KN833872">
    <property type="protein sequence ID" value="KIK15937.1"/>
    <property type="molecule type" value="Genomic_DNA"/>
</dbReference>
<dbReference type="AlphaFoldDB" id="A0A0C9Z0Y4"/>
<evidence type="ECO:0000313" key="1">
    <source>
        <dbReference type="EMBL" id="KIK15937.1"/>
    </source>
</evidence>
<dbReference type="Proteomes" id="UP000054018">
    <property type="component" value="Unassembled WGS sequence"/>
</dbReference>